<reference evidence="1 2" key="1">
    <citation type="journal article" date="2021" name="Arch. Microbiol.">
        <title>Cellulosimicrobium fucosivorans sp. nov., isolated from San Elijo Lagoon, contains a fucose metabolic pathway linked to carotenoid production.</title>
        <authorList>
            <person name="Aviles F.A."/>
            <person name="Kyndt J.A."/>
        </authorList>
    </citation>
    <scope>NUCLEOTIDE SEQUENCE [LARGE SCALE GENOMIC DNA]</scope>
    <source>
        <strain evidence="1 2">SE3</strain>
    </source>
</reference>
<evidence type="ECO:0000313" key="1">
    <source>
        <dbReference type="EMBL" id="NDO90278.1"/>
    </source>
</evidence>
<proteinExistence type="predicted"/>
<dbReference type="InterPro" id="IPR023137">
    <property type="entry name" value="BrxA_sf"/>
</dbReference>
<organism evidence="1 2">
    <name type="scientific">Cellulosimicrobium composti</name>
    <dbReference type="NCBI Taxonomy" id="2672572"/>
    <lineage>
        <taxon>Bacteria</taxon>
        <taxon>Bacillati</taxon>
        <taxon>Actinomycetota</taxon>
        <taxon>Actinomycetes</taxon>
        <taxon>Micrococcales</taxon>
        <taxon>Promicromonosporaceae</taxon>
        <taxon>Cellulosimicrobium</taxon>
    </lineage>
</organism>
<protein>
    <submittedName>
        <fullName evidence="1">DUF1819 family protein</fullName>
    </submittedName>
</protein>
<dbReference type="Pfam" id="PF08849">
    <property type="entry name" value="BrxA"/>
    <property type="match status" value="1"/>
</dbReference>
<dbReference type="Proteomes" id="UP000471672">
    <property type="component" value="Unassembled WGS sequence"/>
</dbReference>
<dbReference type="Gene3D" id="1.10.3540.10">
    <property type="entry name" value="uncharacterized protein from magnetospirillum magneticum domain"/>
    <property type="match status" value="1"/>
</dbReference>
<sequence>MNDQPQRYALSFTTGGLLEREAAVLAPVYIEHRDWAKVRDLAVEQNVLQARAYRTGVRLVRETVKRMSALADREVEILADVTATERGHLMWAAACRRYDFIGEFAEEVLRERFLTLAGTVSYEDYDSFYRAKAMWHDELDAVSATTYKKLRQVLFKMMVEAGLLTAKGAIEPALLSARVGECLTERTPSDIRFFPTRVV</sequence>
<evidence type="ECO:0000313" key="2">
    <source>
        <dbReference type="Proteomes" id="UP000471672"/>
    </source>
</evidence>
<gene>
    <name evidence="1" type="ORF">GYH36_12550</name>
</gene>
<dbReference type="RefSeq" id="WP_162290008.1">
    <property type="nucleotide sequence ID" value="NZ_JAAFAN010000041.1"/>
</dbReference>
<name>A0ABX0BCK6_9MICO</name>
<keyword evidence="2" id="KW-1185">Reference proteome</keyword>
<comment type="caution">
    <text evidence="1">The sequence shown here is derived from an EMBL/GenBank/DDBJ whole genome shotgun (WGS) entry which is preliminary data.</text>
</comment>
<dbReference type="InterPro" id="IPR014948">
    <property type="entry name" value="BrxA"/>
</dbReference>
<accession>A0ABX0BCK6</accession>
<dbReference type="EMBL" id="JAAFAN010000041">
    <property type="protein sequence ID" value="NDO90278.1"/>
    <property type="molecule type" value="Genomic_DNA"/>
</dbReference>